<comment type="caution">
    <text evidence="1">The sequence shown here is derived from an EMBL/GenBank/DDBJ whole genome shotgun (WGS) entry which is preliminary data.</text>
</comment>
<organism evidence="1 2">
    <name type="scientific">Brachionus calyciflorus</name>
    <dbReference type="NCBI Taxonomy" id="104777"/>
    <lineage>
        <taxon>Eukaryota</taxon>
        <taxon>Metazoa</taxon>
        <taxon>Spiralia</taxon>
        <taxon>Gnathifera</taxon>
        <taxon>Rotifera</taxon>
        <taxon>Eurotatoria</taxon>
        <taxon>Monogononta</taxon>
        <taxon>Pseudotrocha</taxon>
        <taxon>Ploima</taxon>
        <taxon>Brachionidae</taxon>
        <taxon>Brachionus</taxon>
    </lineage>
</organism>
<reference evidence="1" key="1">
    <citation type="submission" date="2021-02" db="EMBL/GenBank/DDBJ databases">
        <authorList>
            <person name="Nowell W R."/>
        </authorList>
    </citation>
    <scope>NUCLEOTIDE SEQUENCE</scope>
    <source>
        <strain evidence="1">Ploen Becks lab</strain>
    </source>
</reference>
<accession>A0A813ZCI1</accession>
<dbReference type="EMBL" id="CAJNOC010001876">
    <property type="protein sequence ID" value="CAF0897505.1"/>
    <property type="molecule type" value="Genomic_DNA"/>
</dbReference>
<name>A0A813ZCI1_9BILA</name>
<gene>
    <name evidence="1" type="ORF">OXX778_LOCUS11230</name>
</gene>
<proteinExistence type="predicted"/>
<protein>
    <submittedName>
        <fullName evidence="1">Uncharacterized protein</fullName>
    </submittedName>
</protein>
<evidence type="ECO:0000313" key="1">
    <source>
        <dbReference type="EMBL" id="CAF0897505.1"/>
    </source>
</evidence>
<evidence type="ECO:0000313" key="2">
    <source>
        <dbReference type="Proteomes" id="UP000663879"/>
    </source>
</evidence>
<sequence>MMFVMVPISKEFMEQLTIQNLVQTVMTQNSSFENEFHIMMNDEMKSCSEAEQRDWLHGIQKEGKSKKSLIELLFRRGEYLVNLRRAKELKIKEELEQSKIAVEAIRSTPQNRHMSSRQVDDIPKLYVNERDRVDEWIYMVEAEDRYQGISHDNFLDGVTKLLRGMALQTLRNLRKNGESILWERFKSYLTATLKKL</sequence>
<dbReference type="AlphaFoldDB" id="A0A813ZCI1"/>
<dbReference type="Proteomes" id="UP000663879">
    <property type="component" value="Unassembled WGS sequence"/>
</dbReference>
<keyword evidence="2" id="KW-1185">Reference proteome</keyword>